<feature type="domain" description="DUF6089" evidence="2">
    <location>
        <begin position="3"/>
        <end position="231"/>
    </location>
</feature>
<dbReference type="Proteomes" id="UP000215539">
    <property type="component" value="Chromosome 1"/>
</dbReference>
<evidence type="ECO:0000259" key="2">
    <source>
        <dbReference type="Pfam" id="PF19573"/>
    </source>
</evidence>
<organism evidence="4 6">
    <name type="scientific">Capnocytophaga haemolytica</name>
    <dbReference type="NCBI Taxonomy" id="45243"/>
    <lineage>
        <taxon>Bacteria</taxon>
        <taxon>Pseudomonadati</taxon>
        <taxon>Bacteroidota</taxon>
        <taxon>Flavobacteriia</taxon>
        <taxon>Flavobacteriales</taxon>
        <taxon>Flavobacteriaceae</taxon>
        <taxon>Capnocytophaga</taxon>
    </lineage>
</organism>
<keyword evidence="1" id="KW-0732">Signal</keyword>
<protein>
    <recommendedName>
        <fullName evidence="2">DUF6089 domain-containing protein</fullName>
    </recommendedName>
</protein>
<dbReference type="InterPro" id="IPR045743">
    <property type="entry name" value="DUF6089"/>
</dbReference>
<reference evidence="4 6" key="2">
    <citation type="submission" date="2017-06" db="EMBL/GenBank/DDBJ databases">
        <authorList>
            <consortium name="Pathogen Informatics"/>
        </authorList>
    </citation>
    <scope>NUCLEOTIDE SEQUENCE [LARGE SCALE GENOMIC DNA]</scope>
    <source>
        <strain evidence="4 6">NCTC12947</strain>
    </source>
</reference>
<dbReference type="EMBL" id="LT906449">
    <property type="protein sequence ID" value="SNV15409.1"/>
    <property type="molecule type" value="Genomic_DNA"/>
</dbReference>
<dbReference type="SUPFAM" id="SSF56925">
    <property type="entry name" value="OMPA-like"/>
    <property type="match status" value="1"/>
</dbReference>
<accession>A0AAX2H0K1</accession>
<dbReference type="Pfam" id="PF19573">
    <property type="entry name" value="DUF6089"/>
    <property type="match status" value="1"/>
</dbReference>
<evidence type="ECO:0000313" key="3">
    <source>
        <dbReference type="EMBL" id="AMD85890.1"/>
    </source>
</evidence>
<feature type="signal peptide" evidence="1">
    <location>
        <begin position="1"/>
        <end position="19"/>
    </location>
</feature>
<evidence type="ECO:0000313" key="4">
    <source>
        <dbReference type="EMBL" id="SNV15409.1"/>
    </source>
</evidence>
<evidence type="ECO:0000256" key="1">
    <source>
        <dbReference type="SAM" id="SignalP"/>
    </source>
</evidence>
<dbReference type="Proteomes" id="UP000065822">
    <property type="component" value="Chromosome"/>
</dbReference>
<dbReference type="RefSeq" id="WP_066430915.1">
    <property type="nucleotide sequence ID" value="NZ_CP014227.1"/>
</dbReference>
<evidence type="ECO:0000313" key="6">
    <source>
        <dbReference type="Proteomes" id="UP000215539"/>
    </source>
</evidence>
<keyword evidence="5" id="KW-1185">Reference proteome</keyword>
<dbReference type="KEGG" id="chg:AXF12_10430"/>
<dbReference type="Gene3D" id="2.40.160.20">
    <property type="match status" value="1"/>
</dbReference>
<dbReference type="AlphaFoldDB" id="A0AAX2H0K1"/>
<evidence type="ECO:0000313" key="5">
    <source>
        <dbReference type="Proteomes" id="UP000065822"/>
    </source>
</evidence>
<sequence>MYRYFYTILILLAVQVASAQQHEIGIFAGGSNPISDIGRGYYVLPNRPAVGGVYKWNFHERMSVRVQLTGTQLYGNDRQSDIAGKRKRDFSFKTDVTEMMTGVEFHFREYRIEHLIDRPWTPYVFVGIGGFWHDDLYFDNTTAKPLEAENTTRREFDAMLPVALGIKKKITQRLILAGEVGFRYTLTNNVDGNAPTHQGFMFGNLGRSYDWYTMVGASLTYTFWEAPCYCKRR</sequence>
<dbReference type="InterPro" id="IPR011250">
    <property type="entry name" value="OMP/PagP_B-barrel"/>
</dbReference>
<gene>
    <name evidence="3" type="ORF">AXF12_10430</name>
    <name evidence="4" type="ORF">SAMEA44541418_02070</name>
</gene>
<dbReference type="EMBL" id="CP014227">
    <property type="protein sequence ID" value="AMD85890.1"/>
    <property type="molecule type" value="Genomic_DNA"/>
</dbReference>
<feature type="chain" id="PRO_5043589703" description="DUF6089 domain-containing protein" evidence="1">
    <location>
        <begin position="20"/>
        <end position="233"/>
    </location>
</feature>
<reference evidence="3 5" key="1">
    <citation type="submission" date="2016-02" db="EMBL/GenBank/DDBJ databases">
        <authorList>
            <person name="Holder M.E."/>
            <person name="Ajami N.J."/>
            <person name="Petrosino J.F."/>
        </authorList>
    </citation>
    <scope>NUCLEOTIDE SEQUENCE [LARGE SCALE GENOMIC DNA]</scope>
    <source>
        <strain evidence="3 5">CCUG 32990</strain>
    </source>
</reference>
<proteinExistence type="predicted"/>
<name>A0AAX2H0K1_9FLAO</name>